<evidence type="ECO:0000259" key="1">
    <source>
        <dbReference type="Pfam" id="PF03781"/>
    </source>
</evidence>
<accession>A0A0R2SCR9</accession>
<reference evidence="2 3" key="1">
    <citation type="submission" date="2015-10" db="EMBL/GenBank/DDBJ databases">
        <title>Metagenome-Assembled Genomes uncover a global brackish microbiome.</title>
        <authorList>
            <person name="Hugerth L.W."/>
            <person name="Larsson J."/>
            <person name="Alneberg J."/>
            <person name="Lindh M.V."/>
            <person name="Legrand C."/>
            <person name="Pinhassi J."/>
            <person name="Andersson A.F."/>
        </authorList>
    </citation>
    <scope>NUCLEOTIDE SEQUENCE [LARGE SCALE GENOMIC DNA]</scope>
    <source>
        <strain evidence="2">BACL4 MAG-120507-bin80</strain>
    </source>
</reference>
<dbReference type="EMBL" id="LIBB01000277">
    <property type="protein sequence ID" value="KRO70912.1"/>
    <property type="molecule type" value="Genomic_DNA"/>
</dbReference>
<gene>
    <name evidence="2" type="ORF">ABR69_04835</name>
</gene>
<dbReference type="Pfam" id="PF03781">
    <property type="entry name" value="FGE-sulfatase"/>
    <property type="match status" value="1"/>
</dbReference>
<name>A0A0R2SCR9_9GAMM</name>
<comment type="caution">
    <text evidence="2">The sequence shown here is derived from an EMBL/GenBank/DDBJ whole genome shotgun (WGS) entry which is preliminary data.</text>
</comment>
<dbReference type="GO" id="GO:0120147">
    <property type="term" value="F:formylglycine-generating oxidase activity"/>
    <property type="evidence" value="ECO:0007669"/>
    <property type="project" value="TreeGrafter"/>
</dbReference>
<protein>
    <recommendedName>
        <fullName evidence="1">Sulfatase-modifying factor enzyme-like domain-containing protein</fullName>
    </recommendedName>
</protein>
<dbReference type="SUPFAM" id="SSF56436">
    <property type="entry name" value="C-type lectin-like"/>
    <property type="match status" value="1"/>
</dbReference>
<sequence>MASHSSSSCSERLGGQIWIEGSEFVMGDDTTYQEEGPAHPVTVSGFWIDAHEVTNSQFAEFVEETDYVTVAEQSPDPADWPEDVPAEFLQPGSVLFTPPATGQLAENWWSWVAGTNWRHPEGPESNIVGKDNYPVVHIAFEDALAYAKWAERSLPTEAQFELAARNKRNSRYAWDGNELAPNGHHHANTWQGSFPMENNPEDGYPGLAPVGCFEPNDYGVYDLIGNVWEWTSNWYLPKHDPADSLNPIGPSQQESFGSSNGDSAARVIKGGSYLCAENYCLRYRPAARQAQESGLGTSHIGFRTVLSPD</sequence>
<evidence type="ECO:0000313" key="2">
    <source>
        <dbReference type="EMBL" id="KRO70912.1"/>
    </source>
</evidence>
<organism evidence="2 3">
    <name type="scientific">OM182 bacterium BACL3 MAG-120507-bin80</name>
    <dbReference type="NCBI Taxonomy" id="1655577"/>
    <lineage>
        <taxon>Bacteria</taxon>
        <taxon>Pseudomonadati</taxon>
        <taxon>Pseudomonadota</taxon>
        <taxon>Gammaproteobacteria</taxon>
        <taxon>OMG group</taxon>
        <taxon>OM182 clade</taxon>
    </lineage>
</organism>
<dbReference type="AlphaFoldDB" id="A0A0R2SCR9"/>
<dbReference type="InterPro" id="IPR051043">
    <property type="entry name" value="Sulfatase_Mod_Factor_Kinase"/>
</dbReference>
<proteinExistence type="predicted"/>
<evidence type="ECO:0000313" key="3">
    <source>
        <dbReference type="Proteomes" id="UP000051934"/>
    </source>
</evidence>
<dbReference type="PANTHER" id="PTHR23150">
    <property type="entry name" value="SULFATASE MODIFYING FACTOR 1, 2"/>
    <property type="match status" value="1"/>
</dbReference>
<dbReference type="InterPro" id="IPR016187">
    <property type="entry name" value="CTDL_fold"/>
</dbReference>
<dbReference type="PANTHER" id="PTHR23150:SF19">
    <property type="entry name" value="FORMYLGLYCINE-GENERATING ENZYME"/>
    <property type="match status" value="1"/>
</dbReference>
<dbReference type="Proteomes" id="UP000051934">
    <property type="component" value="Unassembled WGS sequence"/>
</dbReference>
<dbReference type="Gene3D" id="3.90.1580.10">
    <property type="entry name" value="paralog of FGE (formylglycine-generating enzyme)"/>
    <property type="match status" value="1"/>
</dbReference>
<feature type="domain" description="Sulfatase-modifying factor enzyme-like" evidence="1">
    <location>
        <begin position="15"/>
        <end position="305"/>
    </location>
</feature>
<dbReference type="InterPro" id="IPR005532">
    <property type="entry name" value="SUMF_dom"/>
</dbReference>
<dbReference type="InterPro" id="IPR042095">
    <property type="entry name" value="SUMF_sf"/>
</dbReference>